<gene>
    <name evidence="1" type="ORF">TELCIR_22049</name>
</gene>
<dbReference type="GO" id="GO:0005634">
    <property type="term" value="C:nucleus"/>
    <property type="evidence" value="ECO:0007669"/>
    <property type="project" value="TreeGrafter"/>
</dbReference>
<evidence type="ECO:0000313" key="2">
    <source>
        <dbReference type="Proteomes" id="UP000230423"/>
    </source>
</evidence>
<evidence type="ECO:0000313" key="1">
    <source>
        <dbReference type="EMBL" id="PIO56551.1"/>
    </source>
</evidence>
<protein>
    <submittedName>
        <fullName evidence="1">Uncharacterized protein</fullName>
    </submittedName>
</protein>
<dbReference type="OrthoDB" id="20507at2759"/>
<name>A0A2G9TF22_TELCI</name>
<dbReference type="GO" id="GO:0003723">
    <property type="term" value="F:RNA binding"/>
    <property type="evidence" value="ECO:0007669"/>
    <property type="project" value="TreeGrafter"/>
</dbReference>
<keyword evidence="2" id="KW-1185">Reference proteome</keyword>
<dbReference type="Proteomes" id="UP000230423">
    <property type="component" value="Unassembled WGS sequence"/>
</dbReference>
<dbReference type="PANTHER" id="PTHR13384">
    <property type="entry name" value="G PATCH DOMAIN-CONTAINING PROTEIN 1"/>
    <property type="match status" value="1"/>
</dbReference>
<dbReference type="PANTHER" id="PTHR13384:SF19">
    <property type="entry name" value="G PATCH DOMAIN-CONTAINING PROTEIN 1"/>
    <property type="match status" value="1"/>
</dbReference>
<organism evidence="1 2">
    <name type="scientific">Teladorsagia circumcincta</name>
    <name type="common">Brown stomach worm</name>
    <name type="synonym">Ostertagia circumcincta</name>
    <dbReference type="NCBI Taxonomy" id="45464"/>
    <lineage>
        <taxon>Eukaryota</taxon>
        <taxon>Metazoa</taxon>
        <taxon>Ecdysozoa</taxon>
        <taxon>Nematoda</taxon>
        <taxon>Chromadorea</taxon>
        <taxon>Rhabditida</taxon>
        <taxon>Rhabditina</taxon>
        <taxon>Rhabditomorpha</taxon>
        <taxon>Strongyloidea</taxon>
        <taxon>Trichostrongylidae</taxon>
        <taxon>Teladorsagia</taxon>
    </lineage>
</organism>
<dbReference type="EMBL" id="KZ375027">
    <property type="protein sequence ID" value="PIO56551.1"/>
    <property type="molecule type" value="Genomic_DNA"/>
</dbReference>
<dbReference type="AlphaFoldDB" id="A0A2G9TF22"/>
<accession>A0A2G9TF22</accession>
<reference evidence="1 2" key="1">
    <citation type="submission" date="2015-09" db="EMBL/GenBank/DDBJ databases">
        <title>Draft genome of the parasitic nematode Teladorsagia circumcincta isolate WARC Sus (inbred).</title>
        <authorList>
            <person name="Mitreva M."/>
        </authorList>
    </citation>
    <scope>NUCLEOTIDE SEQUENCE [LARGE SCALE GENOMIC DNA]</scope>
    <source>
        <strain evidence="1 2">S</strain>
    </source>
</reference>
<proteinExistence type="predicted"/>
<sequence length="161" mass="17018">MKAKAPGGFDAAVEDVLMTRLRSVEGVHGLGYEAMSASSVLDERYGRIASAFKTKAKSRGIRGQAFGVGAFEEDDENIYSNYDLNQFDFALDAPGTSEEGPTTVDSSFVMSEKVTAKFPTCASSEGLGVSQAAASVAGCHEDADKYTKSKVGPIHYSIILG</sequence>